<reference evidence="12" key="3">
    <citation type="submission" date="2025-04" db="UniProtKB">
        <authorList>
            <consortium name="RefSeq"/>
        </authorList>
    </citation>
    <scope>IDENTIFICATION</scope>
    <source>
        <strain evidence="12">Nigerian</strain>
        <tissue evidence="12">Liver and blood</tissue>
    </source>
</reference>
<dbReference type="Ensembl" id="ENSXETT00000087049">
    <property type="protein sequence ID" value="ENSXETP00000101787"/>
    <property type="gene ID" value="ENSXETG00000036883"/>
</dbReference>
<evidence type="ECO:0000313" key="12">
    <source>
        <dbReference type="RefSeq" id="XP_002932533.2"/>
    </source>
</evidence>
<dbReference type="InterPro" id="IPR040364">
    <property type="entry name" value="TTC21A/TTC21B"/>
</dbReference>
<dbReference type="SUPFAM" id="SSF48452">
    <property type="entry name" value="TPR-like"/>
    <property type="match status" value="5"/>
</dbReference>
<dbReference type="Pfam" id="PF25063">
    <property type="entry name" value="ARM_TT21_C"/>
    <property type="match status" value="1"/>
</dbReference>
<reference evidence="10" key="2">
    <citation type="submission" date="2020-05" db="UniProtKB">
        <authorList>
            <consortium name="Ensembl"/>
        </authorList>
    </citation>
    <scope>IDENTIFICATION</scope>
</reference>
<keyword evidence="3 4" id="KW-0802">TPR repeat</keyword>
<feature type="domain" description="Tetratricopeptide repeat protein 21A/21B C-terminal ARM" evidence="7">
    <location>
        <begin position="1099"/>
        <end position="1307"/>
    </location>
</feature>
<dbReference type="Pfam" id="PF25060">
    <property type="entry name" value="ARM_TT21_2nd"/>
    <property type="match status" value="1"/>
</dbReference>
<proteinExistence type="inferred from homology"/>
<dbReference type="OrthoDB" id="10259630at2759"/>
<dbReference type="InterPro" id="IPR056834">
    <property type="entry name" value="ARM_TT21_C"/>
</dbReference>
<dbReference type="Pfam" id="PF13176">
    <property type="entry name" value="TPR_7"/>
    <property type="match status" value="1"/>
</dbReference>
<evidence type="ECO:0000259" key="8">
    <source>
        <dbReference type="Pfam" id="PF25064"/>
    </source>
</evidence>
<dbReference type="SMART" id="SM00028">
    <property type="entry name" value="TPR"/>
    <property type="match status" value="15"/>
</dbReference>
<dbReference type="InterPro" id="IPR056832">
    <property type="entry name" value="ARM_TT21_2nd"/>
</dbReference>
<protein>
    <submittedName>
        <fullName evidence="10">Tetratricopeptide repeat domain 21A</fullName>
    </submittedName>
    <submittedName>
        <fullName evidence="12">Tetratricopeptide repeat protein 21A</fullName>
    </submittedName>
</protein>
<accession>A0A6I8SU82</accession>
<dbReference type="FunFam" id="1.25.40.10:FF:000245">
    <property type="entry name" value="Tetratricopeptide repeat domain 21B"/>
    <property type="match status" value="1"/>
</dbReference>
<dbReference type="PANTHER" id="PTHR14699">
    <property type="entry name" value="STI2 PROTEIN-RELATED"/>
    <property type="match status" value="1"/>
</dbReference>
<feature type="domain" description="Tetratricopeptide repeat protein 21A/21B fourth ARM" evidence="9">
    <location>
        <begin position="756"/>
        <end position="908"/>
    </location>
</feature>
<dbReference type="AGR" id="Xenbase:XB-GENE-981816"/>
<name>A0A6I8SU82_XENTR</name>
<dbReference type="Pfam" id="PF25068">
    <property type="entry name" value="ARM_TT21_4th"/>
    <property type="match status" value="1"/>
</dbReference>
<evidence type="ECO:0000313" key="13">
    <source>
        <dbReference type="Xenbase" id="XB-GENE-981816"/>
    </source>
</evidence>
<dbReference type="GO" id="GO:0061512">
    <property type="term" value="P:protein localization to cilium"/>
    <property type="evidence" value="ECO:0000318"/>
    <property type="project" value="GO_Central"/>
</dbReference>
<dbReference type="Pfam" id="PF25058">
    <property type="entry name" value="ARM_TT21"/>
    <property type="match status" value="1"/>
</dbReference>
<dbReference type="FunFam" id="1.25.40.10:FF:000279">
    <property type="entry name" value="Tetratricopeptide repeat domain 21A"/>
    <property type="match status" value="1"/>
</dbReference>
<evidence type="ECO:0000259" key="5">
    <source>
        <dbReference type="Pfam" id="PF25060"/>
    </source>
</evidence>
<feature type="repeat" description="TPR" evidence="4">
    <location>
        <begin position="948"/>
        <end position="981"/>
    </location>
</feature>
<dbReference type="GeneTree" id="ENSGT00390000005979"/>
<feature type="repeat" description="TPR" evidence="4">
    <location>
        <begin position="720"/>
        <end position="753"/>
    </location>
</feature>
<feature type="domain" description="Tetratricopeptide repeat protein 21A/21B fifth ARM repeats" evidence="8">
    <location>
        <begin position="948"/>
        <end position="1064"/>
    </location>
</feature>
<organism evidence="10">
    <name type="scientific">Xenopus tropicalis</name>
    <name type="common">Western clawed frog</name>
    <name type="synonym">Silurana tropicalis</name>
    <dbReference type="NCBI Taxonomy" id="8364"/>
    <lineage>
        <taxon>Eukaryota</taxon>
        <taxon>Metazoa</taxon>
        <taxon>Chordata</taxon>
        <taxon>Craniata</taxon>
        <taxon>Vertebrata</taxon>
        <taxon>Euteleostomi</taxon>
        <taxon>Amphibia</taxon>
        <taxon>Batrachia</taxon>
        <taxon>Anura</taxon>
        <taxon>Pipoidea</taxon>
        <taxon>Pipidae</taxon>
        <taxon>Xenopodinae</taxon>
        <taxon>Xenopus</taxon>
        <taxon>Silurana</taxon>
    </lineage>
</organism>
<dbReference type="SUPFAM" id="SSF81901">
    <property type="entry name" value="HCP-like"/>
    <property type="match status" value="1"/>
</dbReference>
<dbReference type="Proteomes" id="UP000008143">
    <property type="component" value="Chromosome 6"/>
</dbReference>
<dbReference type="InterPro" id="IPR011990">
    <property type="entry name" value="TPR-like_helical_dom_sf"/>
</dbReference>
<dbReference type="RefSeq" id="XP_002932533.2">
    <property type="nucleotide sequence ID" value="XM_002932487.4"/>
</dbReference>
<dbReference type="CTD" id="199223"/>
<dbReference type="Bgee" id="ENSXETG00000036883">
    <property type="expression patterns" value="Expressed in testis and 11 other cell types or tissues"/>
</dbReference>
<dbReference type="FunFam" id="1.25.40.10:FF:000342">
    <property type="entry name" value="Tetratricopeptide repeat domain 21A"/>
    <property type="match status" value="1"/>
</dbReference>
<dbReference type="Pfam" id="PF25062">
    <property type="entry name" value="ARM_TT21_N"/>
    <property type="match status" value="1"/>
</dbReference>
<dbReference type="PROSITE" id="PS50005">
    <property type="entry name" value="TPR"/>
    <property type="match status" value="4"/>
</dbReference>
<evidence type="ECO:0000256" key="2">
    <source>
        <dbReference type="ARBA" id="ARBA00022737"/>
    </source>
</evidence>
<reference evidence="10" key="1">
    <citation type="journal article" date="2010" name="Science">
        <title>The genome of the Western clawed frog Xenopus tropicalis.</title>
        <authorList>
            <person name="Hellsten U."/>
            <person name="Harland R.M."/>
            <person name="Gilchrist M.J."/>
            <person name="Hendrix D."/>
            <person name="Jurka J."/>
            <person name="Kapitonov V."/>
            <person name="Ovcharenko I."/>
            <person name="Putnam N.H."/>
            <person name="Shu S."/>
            <person name="Taher L."/>
            <person name="Blitz I.L."/>
            <person name="Blumberg B."/>
            <person name="Dichmann D.S."/>
            <person name="Dubchak I."/>
            <person name="Amaya E."/>
            <person name="Detter J.C."/>
            <person name="Fletcher R."/>
            <person name="Gerhard D.S."/>
            <person name="Goodstein D."/>
            <person name="Graves T."/>
            <person name="Grigoriev I.V."/>
            <person name="Grimwood J."/>
            <person name="Kawashima T."/>
            <person name="Lindquist E."/>
            <person name="Lucas S.M."/>
            <person name="Mead P.E."/>
            <person name="Mitros T."/>
            <person name="Ogino H."/>
            <person name="Ohta Y."/>
            <person name="Poliakov A.V."/>
            <person name="Pollet N."/>
            <person name="Robert J."/>
            <person name="Salamov A."/>
            <person name="Sater A.K."/>
            <person name="Schmutz J."/>
            <person name="Terry A."/>
            <person name="Vize P.D."/>
            <person name="Warren W.C."/>
            <person name="Wells D."/>
            <person name="Wills A."/>
            <person name="Wilson R.K."/>
            <person name="Zimmerman L.B."/>
            <person name="Zorn A.M."/>
            <person name="Grainger R."/>
            <person name="Grammer T."/>
            <person name="Khokha M.K."/>
            <person name="Richardson P.M."/>
            <person name="Rokhsar D.S."/>
        </authorList>
    </citation>
    <scope>NUCLEOTIDE SEQUENCE [LARGE SCALE GENOMIC DNA]</scope>
    <source>
        <strain evidence="10">Nigerian</strain>
    </source>
</reference>
<keyword evidence="11" id="KW-1185">Reference proteome</keyword>
<dbReference type="FunFam" id="1.25.40.10:FF:003660">
    <property type="entry name" value="Tetratricopeptide repeat domain 21A"/>
    <property type="match status" value="1"/>
</dbReference>
<dbReference type="Xenbase" id="XB-GENE-981816">
    <property type="gene designation" value="ttc21a"/>
</dbReference>
<evidence type="ECO:0000313" key="10">
    <source>
        <dbReference type="Ensembl" id="ENSXETP00000101787"/>
    </source>
</evidence>
<feature type="repeat" description="TPR" evidence="4">
    <location>
        <begin position="881"/>
        <end position="914"/>
    </location>
</feature>
<evidence type="ECO:0000259" key="6">
    <source>
        <dbReference type="Pfam" id="PF25062"/>
    </source>
</evidence>
<dbReference type="OMA" id="QCPCLAG"/>
<sequence>MADTDHNITAAIIYYCQEKYHQHVQNLASEGLKKYSNDPVLQFFKIYGMLMEDRVQDAIRKLEFIKDDPTVVLCSTMALIYAHKRSGRVDRESVAELESKLKETRKSAGPKALYYAGMFLWLMGRTDKAREYIDRMLKISNRSREGLALRGWLDLNSEKESTVNKSIRYFEEAIQDNKDIFGLIGKTQYFMTQQNYSGALDVINQVIVSYPAFLPALTLKMRIFLAQQDWDQTLETAQRILLKDGANIDAFQMLTIHSLTRDGSTEKALNYLRELINALDAGEPRNQLLHLHKILPISCLCGRNQPIMQQISMVIERIFQMAPHAEVATALANHLILQGSVAEAAGWYSTAMKLDGNHLEALTGVIQCQILQGQLEEAEQQLDFLREIQESIGGSKELCYIQALLAWRRGKEEETIGELLQKAVEMHYAAVRGLPLSVEYFEKLNPTFLINIVQEYLLLCPKQPKAPGEPLSPLLKQALSILTPVVSVAPALTEPLYYMAQIKYLSGNLEGAQGSLQRCIELDSACADFHLLMAQIHYGQGKFAECLVSLETAVSHNFKVRERPLYHLIRARVLRKTGELQEAIKTLKMTMSLQEMKRGAFKKRTWGSLNSSDKVSIYLELAELLRLNGEQHEATKIIQDAINEFGGTPEEIRIVVANADMAIGKGDVEMALNMLRGITPSQPYYSEVKQKMAQIYLFNRKDKKLYIGCYRDLCEQLPGPHTSVLLGDALMNIQEPEKALEVYDQALRKNPQDASLSSRIGQALIKTHQYKKAISYYEAAQKISGQDFLCCDLAELLIKLKQYNKAEAVLKQALAHEPVSDLASMVTDARCLALLGKTYQNYKKEESAEILNKALERQQRILKRVPMEQPEMVPAQKQAASEICVQLAEHYVGERDYEQAVKYYKEAVLYSQDGKVKLELSRLYLIMGDLDSCESQCSDLLQDHSLKEEAAMMMADVMFRKQDYTKSIELFHQILEENPDNFTVLSKLIDLLRRSGNLSKAPSFFERALANSSRTALEPGFNYCKGLYCWYLGQPNDALMYFNKARKDSEWGQSAVTSMIQICLNPDNEIVGGEVFEGLDGDDSLVGDRRESEMLGVRTAEKLLKEFHPRTLNGRNQLALLQNHCLMATRDTATVEVALSALTEMATAEKDNVAAILAVAQALMILRQTPRARNQLKRLAKVNWSLADAEDLEKSWLLLADVYIKSGKYDIATELLKRCLLYNKSCYKAYEYLGFIMENEQSYKDAAANYKLAWDYSNQSNPAVGFRLAFNYLKDKKYVDAIDICHKVLTAHPTYPKIQREILAKAQTSLRP</sequence>
<dbReference type="GO" id="GO:0005929">
    <property type="term" value="C:cilium"/>
    <property type="evidence" value="ECO:0007669"/>
    <property type="project" value="GOC"/>
</dbReference>
<gene>
    <name evidence="10 12 13" type="primary">ttc21a</name>
</gene>
<evidence type="ECO:0000259" key="9">
    <source>
        <dbReference type="Pfam" id="PF25068"/>
    </source>
</evidence>
<feature type="domain" description="Tetratricopeptide repeat protein 21A/21B second ARM" evidence="5">
    <location>
        <begin position="270"/>
        <end position="541"/>
    </location>
</feature>
<keyword evidence="2" id="KW-0677">Repeat</keyword>
<dbReference type="PANTHER" id="PTHR14699:SF2">
    <property type="entry name" value="TETRATRICOPEPTIDE REPEAT PROTEIN 21A"/>
    <property type="match status" value="1"/>
</dbReference>
<dbReference type="GeneID" id="100485767"/>
<dbReference type="Gene3D" id="1.25.40.10">
    <property type="entry name" value="Tetratricopeptide repeat domain"/>
    <property type="match status" value="6"/>
</dbReference>
<dbReference type="GO" id="GO:0030991">
    <property type="term" value="C:intraciliary transport particle A"/>
    <property type="evidence" value="ECO:0000318"/>
    <property type="project" value="GO_Central"/>
</dbReference>
<feature type="repeat" description="TPR" evidence="4">
    <location>
        <begin position="754"/>
        <end position="787"/>
    </location>
</feature>
<dbReference type="InterPro" id="IPR056835">
    <property type="entry name" value="ARM_TT21_5th"/>
</dbReference>
<evidence type="ECO:0000256" key="3">
    <source>
        <dbReference type="ARBA" id="ARBA00022803"/>
    </source>
</evidence>
<dbReference type="Pfam" id="PF25064">
    <property type="entry name" value="ARM_TT21_5th"/>
    <property type="match status" value="1"/>
</dbReference>
<dbReference type="FunFam" id="1.25.40.10:FF:000377">
    <property type="entry name" value="Tetratricopeptide repeat domain 21B"/>
    <property type="match status" value="1"/>
</dbReference>
<evidence type="ECO:0000256" key="1">
    <source>
        <dbReference type="ARBA" id="ARBA00010935"/>
    </source>
</evidence>
<dbReference type="GO" id="GO:0035721">
    <property type="term" value="P:intraciliary retrograde transport"/>
    <property type="evidence" value="ECO:0000318"/>
    <property type="project" value="GO_Central"/>
</dbReference>
<evidence type="ECO:0000256" key="4">
    <source>
        <dbReference type="PROSITE-ProRule" id="PRU00339"/>
    </source>
</evidence>
<dbReference type="InterPro" id="IPR056836">
    <property type="entry name" value="ARM_TT21_4th"/>
</dbReference>
<dbReference type="InterPro" id="IPR019734">
    <property type="entry name" value="TPR_rpt"/>
</dbReference>
<evidence type="ECO:0000259" key="7">
    <source>
        <dbReference type="Pfam" id="PF25063"/>
    </source>
</evidence>
<feature type="domain" description="Tetratricopeptide repeat protein 21A/21B N-terminal ARM repeat" evidence="6">
    <location>
        <begin position="12"/>
        <end position="233"/>
    </location>
</feature>
<dbReference type="InterPro" id="IPR056833">
    <property type="entry name" value="ARM_TT21_N"/>
</dbReference>
<dbReference type="KEGG" id="xtr:100485767"/>
<evidence type="ECO:0000313" key="11">
    <source>
        <dbReference type="Proteomes" id="UP000008143"/>
    </source>
</evidence>
<comment type="similarity">
    <text evidence="1">Belongs to the TTC21 family.</text>
</comment>